<evidence type="ECO:0000313" key="3">
    <source>
        <dbReference type="EMBL" id="EEZ29345.1"/>
    </source>
</evidence>
<organism evidence="3">
    <name type="scientific">Brucella pinnipedialis M292/94/1</name>
    <dbReference type="NCBI Taxonomy" id="520462"/>
    <lineage>
        <taxon>Bacteria</taxon>
        <taxon>Pseudomonadati</taxon>
        <taxon>Pseudomonadota</taxon>
        <taxon>Alphaproteobacteria</taxon>
        <taxon>Hyphomicrobiales</taxon>
        <taxon>Brucellaceae</taxon>
        <taxon>Brucella/Ochrobactrum group</taxon>
        <taxon>Brucella</taxon>
    </lineage>
</organism>
<feature type="compositionally biased region" description="Basic and acidic residues" evidence="1">
    <location>
        <begin position="292"/>
        <end position="306"/>
    </location>
</feature>
<sequence length="633" mass="70682">MLDFLELEETVGRAWHRLIGKTGSWPQYPDHAVQLVDIRQRLAICFRGFGGDIAVQIAPARARTSTHRLGLRQRMALGEEKLAQPLRDEATLMLPPEIALFPDRQLNYDLYVWLVGYMAVMPMDADALPEDALRRDLAALQIAEQTVERACRAFPGLKPRYKRLCAAILAERPKRPLHRLEQQVEARILSLLKQGADLPDDALPTIFPHRGPAGYLPALPVPLWPGLMKREEVAPRTGEDEPVRNSQSEGAETGRQIAQRERQDPRHADRSPFILNRFEKILAMAEMVSVDRPSDDSDEQNAKSADELDDLTLGERKGRPAARFRFDLDLPPEAVDRSLLTAELTYPEWDYRKGAYLPDHCAVLAAPVQEKEKPLELDAAAQSLVRRVRRQFEILRPGREVLRAQLDGTDLDLDAVVRSRCDLAAGGQGSDRVHLMSRPQANDLAVTLLVDVSLSTDAWVDNRRVLDVEKEALLVLANGIAACGDRCSILTFTSRRRSWVRVETVKDFDESFGPTVEHRIAALKPGFYTRMGAAMRHATAKLAEQPNRKKLLLLLTDGKPNDVDHYEGRFALEDSRRAAGEARAKGVNVFAVTVDREASAYLPALFGRGGYALVANLAKLPVALPAIYRMLAG</sequence>
<evidence type="ECO:0000259" key="2">
    <source>
        <dbReference type="PROSITE" id="PS50234"/>
    </source>
</evidence>
<dbReference type="EMBL" id="EQ999534">
    <property type="protein sequence ID" value="EEZ29345.1"/>
    <property type="molecule type" value="Genomic_DNA"/>
</dbReference>
<dbReference type="AlphaFoldDB" id="A0A0E1WWY0"/>
<dbReference type="SUPFAM" id="SSF53300">
    <property type="entry name" value="vWA-like"/>
    <property type="match status" value="1"/>
</dbReference>
<dbReference type="GeneID" id="55591960"/>
<dbReference type="InterPro" id="IPR036465">
    <property type="entry name" value="vWFA_dom_sf"/>
</dbReference>
<feature type="domain" description="VWFA" evidence="2">
    <location>
        <begin position="445"/>
        <end position="631"/>
    </location>
</feature>
<dbReference type="PROSITE" id="PS50234">
    <property type="entry name" value="VWFA"/>
    <property type="match status" value="1"/>
</dbReference>
<dbReference type="PANTHER" id="PTHR41248">
    <property type="entry name" value="NORD PROTEIN"/>
    <property type="match status" value="1"/>
</dbReference>
<dbReference type="Gene3D" id="3.40.50.410">
    <property type="entry name" value="von Willebrand factor, type A domain"/>
    <property type="match status" value="1"/>
</dbReference>
<dbReference type="Proteomes" id="UP000004659">
    <property type="component" value="Unassembled WGS sequence"/>
</dbReference>
<dbReference type="RefSeq" id="WP_004687477.1">
    <property type="nucleotide sequence ID" value="NZ_EQ999534.1"/>
</dbReference>
<gene>
    <name evidence="3" type="ORF">BALG_02698</name>
</gene>
<name>A0A0E1WWY0_9HYPH</name>
<dbReference type="InterPro" id="IPR051928">
    <property type="entry name" value="NorD/CobT"/>
</dbReference>
<evidence type="ECO:0000256" key="1">
    <source>
        <dbReference type="SAM" id="MobiDB-lite"/>
    </source>
</evidence>
<dbReference type="HOGENOM" id="CLU_024042_0_0_5"/>
<dbReference type="SMART" id="SM00327">
    <property type="entry name" value="VWA"/>
    <property type="match status" value="1"/>
</dbReference>
<feature type="compositionally biased region" description="Basic and acidic residues" evidence="1">
    <location>
        <begin position="232"/>
        <end position="243"/>
    </location>
</feature>
<feature type="region of interest" description="Disordered" evidence="1">
    <location>
        <begin position="232"/>
        <end position="270"/>
    </location>
</feature>
<proteinExistence type="predicted"/>
<dbReference type="PANTHER" id="PTHR41248:SF1">
    <property type="entry name" value="NORD PROTEIN"/>
    <property type="match status" value="1"/>
</dbReference>
<feature type="region of interest" description="Disordered" evidence="1">
    <location>
        <begin position="290"/>
        <end position="314"/>
    </location>
</feature>
<protein>
    <submittedName>
        <fullName evidence="3">Protein norD</fullName>
    </submittedName>
</protein>
<accession>A0A0E1WWY0</accession>
<dbReference type="InterPro" id="IPR002035">
    <property type="entry name" value="VWF_A"/>
</dbReference>
<dbReference type="CDD" id="cd01454">
    <property type="entry name" value="vWA_norD_type"/>
    <property type="match status" value="1"/>
</dbReference>
<dbReference type="Pfam" id="PF00092">
    <property type="entry name" value="VWA"/>
    <property type="match status" value="1"/>
</dbReference>
<reference evidence="3" key="1">
    <citation type="submission" date="2009-01" db="EMBL/GenBank/DDBJ databases">
        <title>The Genome Sequence of Brucella pinnipedialis M292/94/1.</title>
        <authorList>
            <consortium name="The Broad Institute Genome Sequencing Platform"/>
            <person name="Ward D."/>
            <person name="Young S.K."/>
            <person name="Kodira C.D."/>
            <person name="Zeng Q."/>
            <person name="Koehrsen M."/>
            <person name="Alvarado L."/>
            <person name="Berlin A."/>
            <person name="Borenstein D."/>
            <person name="Chen Z."/>
            <person name="Engels R."/>
            <person name="Freedman E."/>
            <person name="Gellesch M."/>
            <person name="Goldberg J."/>
            <person name="Griggs A."/>
            <person name="Gujja S."/>
            <person name="Heiman D."/>
            <person name="Hepburn T."/>
            <person name="Howarth C."/>
            <person name="Jen D."/>
            <person name="Larson L."/>
            <person name="Lewis B."/>
            <person name="Mehta T."/>
            <person name="Park D."/>
            <person name="Pearson M."/>
            <person name="Roberts A."/>
            <person name="Saif S."/>
            <person name="Shea T."/>
            <person name="Shenoy N."/>
            <person name="Sisk P."/>
            <person name="Stolte C."/>
            <person name="Sykes S."/>
            <person name="Walk T."/>
            <person name="White J."/>
            <person name="Yandava C."/>
            <person name="Whatmore A.M."/>
            <person name="Perrett L.L."/>
            <person name="O'Callaghan D."/>
            <person name="Nusbaum C."/>
            <person name="Galagan J."/>
            <person name="Birren B."/>
        </authorList>
    </citation>
    <scope>NUCLEOTIDE SEQUENCE [LARGE SCALE GENOMIC DNA]</scope>
    <source>
        <strain evidence="3">M292/94/1</strain>
    </source>
</reference>
<feature type="compositionally biased region" description="Basic and acidic residues" evidence="1">
    <location>
        <begin position="258"/>
        <end position="270"/>
    </location>
</feature>